<dbReference type="InterPro" id="IPR036974">
    <property type="entry name" value="PUA_sf"/>
</dbReference>
<comment type="function">
    <text evidence="5">Responsible for synthesis of pseudouridine from uracil-55 in the psi GC loop of transfer RNAs.</text>
</comment>
<dbReference type="Pfam" id="PF09157">
    <property type="entry name" value="TruB-C_2"/>
    <property type="match status" value="1"/>
</dbReference>
<reference evidence="9 10" key="1">
    <citation type="journal article" date="2018" name="Genome Announc.">
        <title>Ignatzschineria cameli sp. nov., isolated from necrotic foot tissue of dromedaries (Camelus dromedarius) and associated maggots (Wohlfahrtia species) in Dubai.</title>
        <authorList>
            <person name="Tsang C.C."/>
            <person name="Tang J.Y."/>
            <person name="Fong J.Y."/>
            <person name="Kinne J."/>
            <person name="Lee H.H."/>
            <person name="Joseph M."/>
            <person name="Jose S."/>
            <person name="Schuster R.K."/>
            <person name="Tang Y."/>
            <person name="Sivakumar S."/>
            <person name="Chen J.H."/>
            <person name="Teng J.L."/>
            <person name="Lau S.K."/>
            <person name="Wernery U."/>
            <person name="Woo P.C."/>
        </authorList>
    </citation>
    <scope>NUCLEOTIDE SEQUENCE [LARGE SCALE GENOMIC DNA]</scope>
    <source>
        <strain evidence="9 10">KCTC 22643</strain>
    </source>
</reference>
<dbReference type="InterPro" id="IPR020103">
    <property type="entry name" value="PsdUridine_synth_cat_dom_sf"/>
</dbReference>
<dbReference type="GO" id="GO:0160148">
    <property type="term" value="F:tRNA pseudouridine(55) synthase activity"/>
    <property type="evidence" value="ECO:0007669"/>
    <property type="project" value="UniProtKB-EC"/>
</dbReference>
<evidence type="ECO:0000313" key="9">
    <source>
        <dbReference type="EMBL" id="PWD82266.1"/>
    </source>
</evidence>
<dbReference type="PANTHER" id="PTHR13767:SF2">
    <property type="entry name" value="PSEUDOURIDYLATE SYNTHASE TRUB1"/>
    <property type="match status" value="1"/>
</dbReference>
<evidence type="ECO:0000259" key="8">
    <source>
        <dbReference type="Pfam" id="PF16198"/>
    </source>
</evidence>
<dbReference type="InterPro" id="IPR032819">
    <property type="entry name" value="TruB_C"/>
</dbReference>
<keyword evidence="10" id="KW-1185">Reference proteome</keyword>
<feature type="domain" description="Pseudouridine synthase II N-terminal" evidence="6">
    <location>
        <begin position="34"/>
        <end position="183"/>
    </location>
</feature>
<evidence type="ECO:0000313" key="10">
    <source>
        <dbReference type="Proteomes" id="UP000244948"/>
    </source>
</evidence>
<keyword evidence="4 5" id="KW-0413">Isomerase</keyword>
<dbReference type="CDD" id="cd21152">
    <property type="entry name" value="PUA_TruB_bacterial"/>
    <property type="match status" value="1"/>
</dbReference>
<evidence type="ECO:0000256" key="3">
    <source>
        <dbReference type="ARBA" id="ARBA00022694"/>
    </source>
</evidence>
<dbReference type="NCBIfam" id="TIGR00431">
    <property type="entry name" value="TruB"/>
    <property type="match status" value="1"/>
</dbReference>
<feature type="domain" description="tRNA pseudouridylate synthase B C-terminal" evidence="8">
    <location>
        <begin position="184"/>
        <end position="246"/>
    </location>
</feature>
<dbReference type="Pfam" id="PF16198">
    <property type="entry name" value="TruB_C_2"/>
    <property type="match status" value="1"/>
</dbReference>
<sequence>MTQKIKHKRRQLDGILLLDKPKGLTSNQALQRVKRLYHADKAGHSGTLDPMATGMLPICFGEATKFAGILLDNYKQYQFTCKLGEKSSTGDAEGEIIETKPIPTTLTEEALNVALSQFLGEISQIPPMVSALHHQGKRLYELAREGIEVERKPRQITISKLTLDQLTPLSFTATVTCSKGTYVRVLAEDIAGKLGTLGHLTMLRRITIEPYGIEKLITLDELEALAERENPYTALDALLLPMDSAVTDLPLLTFTQEEARRILHGQRIRIEGKLDHNLYRLYSDDNQFLGIGAPNTPTSIGPKRIISQS</sequence>
<protein>
    <recommendedName>
        <fullName evidence="5">tRNA pseudouridine synthase B</fullName>
        <ecNumber evidence="5">5.4.99.25</ecNumber>
    </recommendedName>
    <alternativeName>
        <fullName evidence="5">tRNA pseudouridine(55) synthase</fullName>
        <shortName evidence="5">Psi55 synthase</shortName>
    </alternativeName>
    <alternativeName>
        <fullName evidence="5">tRNA pseudouridylate synthase</fullName>
    </alternativeName>
    <alternativeName>
        <fullName evidence="5">tRNA-uridine isomerase</fullName>
    </alternativeName>
</protein>
<dbReference type="PANTHER" id="PTHR13767">
    <property type="entry name" value="TRNA-PSEUDOURIDINE SYNTHASE"/>
    <property type="match status" value="1"/>
</dbReference>
<dbReference type="EC" id="5.4.99.25" evidence="5"/>
<dbReference type="InterPro" id="IPR014780">
    <property type="entry name" value="tRNA_psdUridine_synth_TruB"/>
</dbReference>
<dbReference type="GO" id="GO:0003723">
    <property type="term" value="F:RNA binding"/>
    <property type="evidence" value="ECO:0007669"/>
    <property type="project" value="InterPro"/>
</dbReference>
<evidence type="ECO:0000256" key="2">
    <source>
        <dbReference type="ARBA" id="ARBA00005642"/>
    </source>
</evidence>
<dbReference type="SUPFAM" id="SSF88697">
    <property type="entry name" value="PUA domain-like"/>
    <property type="match status" value="1"/>
</dbReference>
<dbReference type="RefSeq" id="WP_109236859.1">
    <property type="nucleotide sequence ID" value="NZ_BMXZ01000006.1"/>
</dbReference>
<dbReference type="InterPro" id="IPR015240">
    <property type="entry name" value="tRNA_sdUridine_synth_fam1_C"/>
</dbReference>
<evidence type="ECO:0000259" key="7">
    <source>
        <dbReference type="Pfam" id="PF09157"/>
    </source>
</evidence>
<dbReference type="SUPFAM" id="SSF55120">
    <property type="entry name" value="Pseudouridine synthase"/>
    <property type="match status" value="1"/>
</dbReference>
<dbReference type="Proteomes" id="UP000244948">
    <property type="component" value="Unassembled WGS sequence"/>
</dbReference>
<feature type="domain" description="tRNA pseudouridine synthase II TruB subfamily 1 C-terminal" evidence="7">
    <location>
        <begin position="253"/>
        <end position="306"/>
    </location>
</feature>
<dbReference type="GO" id="GO:0031119">
    <property type="term" value="P:tRNA pseudouridine synthesis"/>
    <property type="evidence" value="ECO:0007669"/>
    <property type="project" value="UniProtKB-UniRule"/>
</dbReference>
<dbReference type="InterPro" id="IPR002501">
    <property type="entry name" value="PsdUridine_synth_N"/>
</dbReference>
<dbReference type="GO" id="GO:1990481">
    <property type="term" value="P:mRNA pseudouridine synthesis"/>
    <property type="evidence" value="ECO:0007669"/>
    <property type="project" value="TreeGrafter"/>
</dbReference>
<dbReference type="EMBL" id="QEWR01000008">
    <property type="protein sequence ID" value="PWD82266.1"/>
    <property type="molecule type" value="Genomic_DNA"/>
</dbReference>
<evidence type="ECO:0000256" key="1">
    <source>
        <dbReference type="ARBA" id="ARBA00000385"/>
    </source>
</evidence>
<evidence type="ECO:0000259" key="6">
    <source>
        <dbReference type="Pfam" id="PF01509"/>
    </source>
</evidence>
<comment type="catalytic activity">
    <reaction evidence="1 5">
        <text>uridine(55) in tRNA = pseudouridine(55) in tRNA</text>
        <dbReference type="Rhea" id="RHEA:42532"/>
        <dbReference type="Rhea" id="RHEA-COMP:10101"/>
        <dbReference type="Rhea" id="RHEA-COMP:10102"/>
        <dbReference type="ChEBI" id="CHEBI:65314"/>
        <dbReference type="ChEBI" id="CHEBI:65315"/>
        <dbReference type="EC" id="5.4.99.25"/>
    </reaction>
</comment>
<comment type="caution">
    <text evidence="9">The sequence shown here is derived from an EMBL/GenBank/DDBJ whole genome shotgun (WGS) entry which is preliminary data.</text>
</comment>
<dbReference type="InterPro" id="IPR015947">
    <property type="entry name" value="PUA-like_sf"/>
</dbReference>
<gene>
    <name evidence="5" type="primary">truB</name>
    <name evidence="9" type="ORF">DC082_10065</name>
</gene>
<evidence type="ECO:0000256" key="5">
    <source>
        <dbReference type="HAMAP-Rule" id="MF_01080"/>
    </source>
</evidence>
<proteinExistence type="inferred from homology"/>
<name>A0A2U2AHX9_9GAMM</name>
<dbReference type="Gene3D" id="2.30.130.10">
    <property type="entry name" value="PUA domain"/>
    <property type="match status" value="1"/>
</dbReference>
<evidence type="ECO:0000256" key="4">
    <source>
        <dbReference type="ARBA" id="ARBA00023235"/>
    </source>
</evidence>
<accession>A0A2U2AHX9</accession>
<dbReference type="CDD" id="cd02573">
    <property type="entry name" value="PseudoU_synth_EcTruB"/>
    <property type="match status" value="1"/>
</dbReference>
<dbReference type="HAMAP" id="MF_01080">
    <property type="entry name" value="TruB_bact"/>
    <property type="match status" value="1"/>
</dbReference>
<dbReference type="Pfam" id="PF01509">
    <property type="entry name" value="TruB_N"/>
    <property type="match status" value="1"/>
</dbReference>
<organism evidence="9 10">
    <name type="scientific">Ignatzschineria indica</name>
    <dbReference type="NCBI Taxonomy" id="472583"/>
    <lineage>
        <taxon>Bacteria</taxon>
        <taxon>Pseudomonadati</taxon>
        <taxon>Pseudomonadota</taxon>
        <taxon>Gammaproteobacteria</taxon>
        <taxon>Cardiobacteriales</taxon>
        <taxon>Ignatzschineriaceae</taxon>
        <taxon>Ignatzschineria</taxon>
    </lineage>
</organism>
<dbReference type="Gene3D" id="3.30.2350.10">
    <property type="entry name" value="Pseudouridine synthase"/>
    <property type="match status" value="1"/>
</dbReference>
<keyword evidence="3 5" id="KW-0819">tRNA processing</keyword>
<comment type="similarity">
    <text evidence="2 5">Belongs to the pseudouridine synthase TruB family. Type 1 subfamily.</text>
</comment>
<dbReference type="FunFam" id="3.30.2350.10:FF:000011">
    <property type="entry name" value="tRNA pseudouridine synthase B"/>
    <property type="match status" value="1"/>
</dbReference>
<dbReference type="AlphaFoldDB" id="A0A2U2AHX9"/>
<feature type="active site" description="Nucleophile" evidence="5">
    <location>
        <position position="49"/>
    </location>
</feature>